<dbReference type="EMBL" id="JX869937">
    <property type="protein sequence ID" value="AFZ77022.1"/>
    <property type="molecule type" value="Genomic_DNA"/>
</dbReference>
<sequence length="132" mass="13788">MRIARDVNDMISQVEDYFGVPARSVSIFVGTIALSGLLATGIYWGVFGFGKWQSEMTVASKMMLAAATTPIQQGQQAQQGQSGQYVCPTHGAVGLPRFNAAGAAGCPVCGQPMQFRYFGTSAAATPAAFQGG</sequence>
<protein>
    <submittedName>
        <fullName evidence="2">Magnetosome protein Mad4</fullName>
    </submittedName>
</protein>
<feature type="transmembrane region" description="Helical" evidence="1">
    <location>
        <begin position="25"/>
        <end position="46"/>
    </location>
</feature>
<keyword evidence="1" id="KW-0812">Transmembrane</keyword>
<accession>U5IIP2</accession>
<proteinExistence type="predicted"/>
<evidence type="ECO:0000256" key="1">
    <source>
        <dbReference type="SAM" id="Phobius"/>
    </source>
</evidence>
<dbReference type="AlphaFoldDB" id="U5IIP2"/>
<name>U5IIP2_9DELT</name>
<reference evidence="2" key="1">
    <citation type="journal article" date="2013" name="Environ. Microbiol.">
        <title>Comparative genomic analysis of magnetotactic bacteria from the Deltaproteobacteria provides new insights into magnetite and greigite magnetosome genes required for magnetotaxis.</title>
        <authorList>
            <person name="Lefevre C.T."/>
            <person name="Trubitsyn D."/>
            <person name="Abreu F."/>
            <person name="Kolinko S."/>
            <person name="Jogler C."/>
            <person name="de Almeida L.G."/>
            <person name="de Vasconcelos A.T."/>
            <person name="Kube M."/>
            <person name="Reinhardt R."/>
            <person name="Lins U."/>
            <person name="Pignol D."/>
            <person name="Schuler D."/>
            <person name="Bazylinski D.A."/>
            <person name="Ginet N."/>
        </authorList>
    </citation>
    <scope>NUCLEOTIDE SEQUENCE</scope>
    <source>
        <strain evidence="2">ML-1</strain>
    </source>
</reference>
<keyword evidence="1" id="KW-0472">Membrane</keyword>
<organism evidence="2">
    <name type="scientific">delta proteobacterium ML-1</name>
    <dbReference type="NCBI Taxonomy" id="947513"/>
    <lineage>
        <taxon>Bacteria</taxon>
        <taxon>Deltaproteobacteria</taxon>
    </lineage>
</organism>
<keyword evidence="1" id="KW-1133">Transmembrane helix</keyword>
<evidence type="ECO:0000313" key="2">
    <source>
        <dbReference type="EMBL" id="AFZ77022.1"/>
    </source>
</evidence>
<gene>
    <name evidence="2" type="primary">mad4</name>
    <name evidence="2" type="ORF">ALPM_00150</name>
</gene>